<dbReference type="InterPro" id="IPR005135">
    <property type="entry name" value="Endo/exonuclease/phosphatase"/>
</dbReference>
<dbReference type="SUPFAM" id="SSF56219">
    <property type="entry name" value="DNase I-like"/>
    <property type="match status" value="1"/>
</dbReference>
<sequence length="186" mass="20972">MHDLGDLAYRDRVDVLLLQEPWYYQDRTCGLPGRLRPFVSIGGKAAVVVIGEDIEAVLVCKSEWGVCVWLDAGCGGVYVASIYMRLRRPVQGALDFMTEILGVSRQDRFLITIDANACSDLWFSKPSGRKRDNRERAEELAYWIEENAMDILNVPTDAYTFSGAHGESDIDVTLSKGWKVERSRGY</sequence>
<comment type="caution">
    <text evidence="2">The sequence shown here is derived from an EMBL/GenBank/DDBJ whole genome shotgun (WGS) entry which is preliminary data.</text>
</comment>
<evidence type="ECO:0000313" key="2">
    <source>
        <dbReference type="EMBL" id="KAL3395261.1"/>
    </source>
</evidence>
<protein>
    <recommendedName>
        <fullName evidence="1">Endonuclease/exonuclease/phosphatase domain-containing protein</fullName>
    </recommendedName>
</protein>
<feature type="domain" description="Endonuclease/exonuclease/phosphatase" evidence="1">
    <location>
        <begin position="78"/>
        <end position="178"/>
    </location>
</feature>
<organism evidence="2 3">
    <name type="scientific">Trichogramma kaykai</name>
    <dbReference type="NCBI Taxonomy" id="54128"/>
    <lineage>
        <taxon>Eukaryota</taxon>
        <taxon>Metazoa</taxon>
        <taxon>Ecdysozoa</taxon>
        <taxon>Arthropoda</taxon>
        <taxon>Hexapoda</taxon>
        <taxon>Insecta</taxon>
        <taxon>Pterygota</taxon>
        <taxon>Neoptera</taxon>
        <taxon>Endopterygota</taxon>
        <taxon>Hymenoptera</taxon>
        <taxon>Apocrita</taxon>
        <taxon>Proctotrupomorpha</taxon>
        <taxon>Chalcidoidea</taxon>
        <taxon>Trichogrammatidae</taxon>
        <taxon>Trichogramma</taxon>
    </lineage>
</organism>
<keyword evidence="3" id="KW-1185">Reference proteome</keyword>
<accession>A0ABD2WS33</accession>
<evidence type="ECO:0000259" key="1">
    <source>
        <dbReference type="Pfam" id="PF14529"/>
    </source>
</evidence>
<dbReference type="Gene3D" id="3.60.10.10">
    <property type="entry name" value="Endonuclease/exonuclease/phosphatase"/>
    <property type="match status" value="1"/>
</dbReference>
<evidence type="ECO:0000313" key="3">
    <source>
        <dbReference type="Proteomes" id="UP001627154"/>
    </source>
</evidence>
<dbReference type="InterPro" id="IPR036691">
    <property type="entry name" value="Endo/exonu/phosph_ase_sf"/>
</dbReference>
<dbReference type="AlphaFoldDB" id="A0ABD2WS33"/>
<dbReference type="Proteomes" id="UP001627154">
    <property type="component" value="Unassembled WGS sequence"/>
</dbReference>
<dbReference type="EMBL" id="JBJJXI010000084">
    <property type="protein sequence ID" value="KAL3395261.1"/>
    <property type="molecule type" value="Genomic_DNA"/>
</dbReference>
<proteinExistence type="predicted"/>
<gene>
    <name evidence="2" type="ORF">TKK_010641</name>
</gene>
<dbReference type="Pfam" id="PF14529">
    <property type="entry name" value="Exo_endo_phos_2"/>
    <property type="match status" value="1"/>
</dbReference>
<name>A0ABD2WS33_9HYME</name>
<reference evidence="2 3" key="1">
    <citation type="journal article" date="2024" name="bioRxiv">
        <title>A reference genome for Trichogramma kaykai: A tiny desert-dwelling parasitoid wasp with competing sex-ratio distorters.</title>
        <authorList>
            <person name="Culotta J."/>
            <person name="Lindsey A.R."/>
        </authorList>
    </citation>
    <scope>NUCLEOTIDE SEQUENCE [LARGE SCALE GENOMIC DNA]</scope>
    <source>
        <strain evidence="2 3">KSX58</strain>
    </source>
</reference>